<sequence length="518" mass="58112">MFLKSRLAFRLPLQISRSLLSRRISSFKQQRNVLGCLDLLSTQKTLDPITAQWYGQPVHETHPSLVESNDLVTGIQSSEFDARRAALVEKMADNSMAVVFSSSISYYSPNVFYPFRQNADFFYLTGWNEPNSVLVIEKSSVASRGYKMVMFVLPKDPTREMWDGPRSGIEEAVNLFGADEAYPINEFDSRLKGLTRKLSKKCGGNIYVDFNKAKSFGQRESPESLFYETVQDFTRSSRNSILSLSGLVDQLRLIKSKAEIDLMQQASVISGFGYKALMEKCKPGINEDILASTFEYYSKLGAADRSPLCRLGYVPVFASGDHGLVLHYVQNNTPIKSGELLLIDAGMEYAEYMSDISRTIPVNGKFSEPQADLYDAVLEVQEECIKRLDSSSGESLNDIHNFSEKLLFNQLVRLGFKNLSMSTVKEKLYPHHISHYLGLNVHDTGSISRSTRLKPGMAITVEPGIYVPYSSTFPKHFRGISIRIEDNIIIGNDASSNIVLSSHIPKTIKDIESNMHSS</sequence>
<keyword evidence="3" id="KW-0479">Metal-binding</keyword>
<keyword evidence="8" id="KW-1185">Reference proteome</keyword>
<dbReference type="PANTHER" id="PTHR43226:SF4">
    <property type="entry name" value="XAA-PRO AMINOPEPTIDASE 3"/>
    <property type="match status" value="1"/>
</dbReference>
<dbReference type="OrthoDB" id="4215474at2759"/>
<comment type="cofactor">
    <cofactor evidence="1">
        <name>Mn(2+)</name>
        <dbReference type="ChEBI" id="CHEBI:29035"/>
    </cofactor>
</comment>
<dbReference type="Proteomes" id="UP000245383">
    <property type="component" value="Unassembled WGS sequence"/>
</dbReference>
<feature type="domain" description="Aminopeptidase P N-terminal" evidence="6">
    <location>
        <begin position="75"/>
        <end position="217"/>
    </location>
</feature>
<dbReference type="AlphaFoldDB" id="A0A2T9Y9G8"/>
<dbReference type="InterPro" id="IPR000994">
    <property type="entry name" value="Pept_M24"/>
</dbReference>
<dbReference type="GO" id="GO:0030145">
    <property type="term" value="F:manganese ion binding"/>
    <property type="evidence" value="ECO:0007669"/>
    <property type="project" value="InterPro"/>
</dbReference>
<accession>A0A2T9Y9G8</accession>
<dbReference type="GO" id="GO:0005739">
    <property type="term" value="C:mitochondrion"/>
    <property type="evidence" value="ECO:0007669"/>
    <property type="project" value="TreeGrafter"/>
</dbReference>
<evidence type="ECO:0000256" key="1">
    <source>
        <dbReference type="ARBA" id="ARBA00001936"/>
    </source>
</evidence>
<dbReference type="EMBL" id="MBFR01000348">
    <property type="protein sequence ID" value="PVU88981.1"/>
    <property type="molecule type" value="Genomic_DNA"/>
</dbReference>
<dbReference type="SMART" id="SM01011">
    <property type="entry name" value="AMP_N"/>
    <property type="match status" value="1"/>
</dbReference>
<reference evidence="7 8" key="1">
    <citation type="journal article" date="2018" name="MBio">
        <title>Comparative Genomics Reveals the Core Gene Toolbox for the Fungus-Insect Symbiosis.</title>
        <authorList>
            <person name="Wang Y."/>
            <person name="Stata M."/>
            <person name="Wang W."/>
            <person name="Stajich J.E."/>
            <person name="White M.M."/>
            <person name="Moncalvo J.M."/>
        </authorList>
    </citation>
    <scope>NUCLEOTIDE SEQUENCE [LARGE SCALE GENOMIC DNA]</scope>
    <source>
        <strain evidence="7 8">SWE-8-4</strain>
    </source>
</reference>
<dbReference type="SUPFAM" id="SSF55920">
    <property type="entry name" value="Creatinase/aminopeptidase"/>
    <property type="match status" value="1"/>
</dbReference>
<dbReference type="InterPro" id="IPR052433">
    <property type="entry name" value="X-Pro_dipept-like"/>
</dbReference>
<comment type="caution">
    <text evidence="7">The sequence shown here is derived from an EMBL/GenBank/DDBJ whole genome shotgun (WGS) entry which is preliminary data.</text>
</comment>
<evidence type="ECO:0000313" key="7">
    <source>
        <dbReference type="EMBL" id="PVU88981.1"/>
    </source>
</evidence>
<keyword evidence="4" id="KW-0378">Hydrolase</keyword>
<proteinExistence type="inferred from homology"/>
<name>A0A2T9Y9G8_9FUNG</name>
<dbReference type="Pfam" id="PF00557">
    <property type="entry name" value="Peptidase_M24"/>
    <property type="match status" value="1"/>
</dbReference>
<dbReference type="GO" id="GO:0006508">
    <property type="term" value="P:proteolysis"/>
    <property type="evidence" value="ECO:0007669"/>
    <property type="project" value="TreeGrafter"/>
</dbReference>
<dbReference type="SUPFAM" id="SSF53092">
    <property type="entry name" value="Creatinase/prolidase N-terminal domain"/>
    <property type="match status" value="1"/>
</dbReference>
<organism evidence="7 8">
    <name type="scientific">Smittium simulii</name>
    <dbReference type="NCBI Taxonomy" id="133385"/>
    <lineage>
        <taxon>Eukaryota</taxon>
        <taxon>Fungi</taxon>
        <taxon>Fungi incertae sedis</taxon>
        <taxon>Zoopagomycota</taxon>
        <taxon>Kickxellomycotina</taxon>
        <taxon>Harpellomycetes</taxon>
        <taxon>Harpellales</taxon>
        <taxon>Legeriomycetaceae</taxon>
        <taxon>Smittium</taxon>
    </lineage>
</organism>
<keyword evidence="5" id="KW-0464">Manganese</keyword>
<evidence type="ECO:0000256" key="2">
    <source>
        <dbReference type="ARBA" id="ARBA00008766"/>
    </source>
</evidence>
<dbReference type="STRING" id="133385.A0A2T9Y9G8"/>
<evidence type="ECO:0000313" key="8">
    <source>
        <dbReference type="Proteomes" id="UP000245383"/>
    </source>
</evidence>
<dbReference type="InterPro" id="IPR036005">
    <property type="entry name" value="Creatinase/aminopeptidase-like"/>
</dbReference>
<evidence type="ECO:0000259" key="6">
    <source>
        <dbReference type="SMART" id="SM01011"/>
    </source>
</evidence>
<evidence type="ECO:0000256" key="3">
    <source>
        <dbReference type="ARBA" id="ARBA00022723"/>
    </source>
</evidence>
<dbReference type="InterPro" id="IPR029149">
    <property type="entry name" value="Creatin/AminoP/Spt16_N"/>
</dbReference>
<dbReference type="Gene3D" id="3.40.350.10">
    <property type="entry name" value="Creatinase/prolidase N-terminal domain"/>
    <property type="match status" value="1"/>
</dbReference>
<dbReference type="GO" id="GO:0070006">
    <property type="term" value="F:metalloaminopeptidase activity"/>
    <property type="evidence" value="ECO:0007669"/>
    <property type="project" value="InterPro"/>
</dbReference>
<comment type="similarity">
    <text evidence="2">Belongs to the peptidase M24B family.</text>
</comment>
<dbReference type="Pfam" id="PF05195">
    <property type="entry name" value="AMP_N"/>
    <property type="match status" value="1"/>
</dbReference>
<dbReference type="PANTHER" id="PTHR43226">
    <property type="entry name" value="XAA-PRO AMINOPEPTIDASE 3"/>
    <property type="match status" value="1"/>
</dbReference>
<evidence type="ECO:0000256" key="5">
    <source>
        <dbReference type="ARBA" id="ARBA00023211"/>
    </source>
</evidence>
<dbReference type="InterPro" id="IPR007865">
    <property type="entry name" value="Aminopep_P_N"/>
</dbReference>
<dbReference type="Gene3D" id="3.90.230.10">
    <property type="entry name" value="Creatinase/methionine aminopeptidase superfamily"/>
    <property type="match status" value="1"/>
</dbReference>
<gene>
    <name evidence="7" type="ORF">BB561_005623</name>
</gene>
<protein>
    <recommendedName>
        <fullName evidence="6">Aminopeptidase P N-terminal domain-containing protein</fullName>
    </recommendedName>
</protein>
<evidence type="ECO:0000256" key="4">
    <source>
        <dbReference type="ARBA" id="ARBA00022801"/>
    </source>
</evidence>